<dbReference type="Proteomes" id="UP000006004">
    <property type="component" value="Unassembled WGS sequence"/>
</dbReference>
<reference evidence="3" key="2">
    <citation type="submission" date="2009-06" db="EMBL/GenBank/DDBJ databases">
        <authorList>
            <person name="Sebastian Y."/>
            <person name="Madupu R."/>
            <person name="Durkin A.S."/>
            <person name="Torralba M."/>
            <person name="Methe B."/>
            <person name="Sutton G.G."/>
            <person name="Strausberg R.L."/>
            <person name="Nelson K.E."/>
        </authorList>
    </citation>
    <scope>NUCLEOTIDE SEQUENCE [LARGE SCALE GENOMIC DNA]</scope>
    <source>
        <strain evidence="3">ATCC 10379</strain>
    </source>
</reference>
<gene>
    <name evidence="3" type="ORF">GEMHA0001_1721</name>
</gene>
<dbReference type="RefSeq" id="WP_003144763.1">
    <property type="nucleotide sequence ID" value="NZ_ACDZ02000013.1"/>
</dbReference>
<evidence type="ECO:0000313" key="3">
    <source>
        <dbReference type="EMBL" id="EER68177.1"/>
    </source>
</evidence>
<feature type="transmembrane region" description="Helical" evidence="2">
    <location>
        <begin position="72"/>
        <end position="90"/>
    </location>
</feature>
<dbReference type="PANTHER" id="PTHR33219">
    <property type="entry name" value="YLMG HOMOLOG PROTEIN 2, CHLOROPLASTIC"/>
    <property type="match status" value="1"/>
</dbReference>
<name>C5NX58_9BACL</name>
<keyword evidence="2" id="KW-0812">Transmembrane</keyword>
<keyword evidence="2" id="KW-1133">Transmembrane helix</keyword>
<protein>
    <submittedName>
        <fullName evidence="3">YGGT family protein</fullName>
    </submittedName>
</protein>
<dbReference type="InterPro" id="IPR003425">
    <property type="entry name" value="CCB3/YggT"/>
</dbReference>
<evidence type="ECO:0000256" key="2">
    <source>
        <dbReference type="SAM" id="Phobius"/>
    </source>
</evidence>
<dbReference type="OrthoDB" id="47652at2"/>
<dbReference type="eggNOG" id="COG0762">
    <property type="taxonomic scope" value="Bacteria"/>
</dbReference>
<organism evidence="3 4">
    <name type="scientific">Gemella haemolysans ATCC 10379</name>
    <dbReference type="NCBI Taxonomy" id="546270"/>
    <lineage>
        <taxon>Bacteria</taxon>
        <taxon>Bacillati</taxon>
        <taxon>Bacillota</taxon>
        <taxon>Bacilli</taxon>
        <taxon>Bacillales</taxon>
        <taxon>Gemellaceae</taxon>
        <taxon>Gemella</taxon>
    </lineage>
</organism>
<proteinExistence type="inferred from homology"/>
<comment type="similarity">
    <text evidence="1">Belongs to the YggT family.</text>
</comment>
<keyword evidence="2" id="KW-0472">Membrane</keyword>
<sequence>MLNITEYFWVYKFVKYLFNFYEYSMLAYILTSWFPQIKNNFIVEFLEAICEPYLKIFRKIIPPFGMLDISPIAALVVLSVIENLIIALLFKLS</sequence>
<dbReference type="GO" id="GO:0016020">
    <property type="term" value="C:membrane"/>
    <property type="evidence" value="ECO:0007669"/>
    <property type="project" value="InterPro"/>
</dbReference>
<evidence type="ECO:0000256" key="1">
    <source>
        <dbReference type="ARBA" id="ARBA00010894"/>
    </source>
</evidence>
<dbReference type="EMBL" id="ACDZ02000013">
    <property type="protein sequence ID" value="EER68177.1"/>
    <property type="molecule type" value="Genomic_DNA"/>
</dbReference>
<accession>C5NX58</accession>
<reference evidence="3" key="1">
    <citation type="submission" date="2009-01" db="EMBL/GenBank/DDBJ databases">
        <authorList>
            <person name="Fulton L."/>
            <person name="Clifton S."/>
            <person name="Chinwalla A.T."/>
            <person name="Mitreva M."/>
            <person name="Sodergren E."/>
            <person name="Weinstock G."/>
            <person name="Clifton S."/>
            <person name="Dooling D.J."/>
            <person name="Fulton B."/>
            <person name="Minx P."/>
            <person name="Pepin K.H."/>
            <person name="Johnson M."/>
            <person name="Bhonagiri V."/>
            <person name="Nash W.E."/>
            <person name="Mardis E.R."/>
            <person name="Wilson R.K."/>
        </authorList>
    </citation>
    <scope>NUCLEOTIDE SEQUENCE [LARGE SCALE GENOMIC DNA]</scope>
    <source>
        <strain evidence="3">ATCC 10379</strain>
    </source>
</reference>
<dbReference type="PANTHER" id="PTHR33219:SF14">
    <property type="entry name" value="PROTEIN COFACTOR ASSEMBLY OF COMPLEX C SUBUNIT B CCB3, CHLOROPLASTIC-RELATED"/>
    <property type="match status" value="1"/>
</dbReference>
<keyword evidence="4" id="KW-1185">Reference proteome</keyword>
<evidence type="ECO:0000313" key="4">
    <source>
        <dbReference type="Proteomes" id="UP000006004"/>
    </source>
</evidence>
<dbReference type="AlphaFoldDB" id="C5NX58"/>
<dbReference type="GeneID" id="93288845"/>
<comment type="caution">
    <text evidence="3">The sequence shown here is derived from an EMBL/GenBank/DDBJ whole genome shotgun (WGS) entry which is preliminary data.</text>
</comment>
<dbReference type="Pfam" id="PF02325">
    <property type="entry name" value="CCB3_YggT"/>
    <property type="match status" value="1"/>
</dbReference>